<organism evidence="3 4">
    <name type="scientific">Amblyomma americanum</name>
    <name type="common">Lone star tick</name>
    <dbReference type="NCBI Taxonomy" id="6943"/>
    <lineage>
        <taxon>Eukaryota</taxon>
        <taxon>Metazoa</taxon>
        <taxon>Ecdysozoa</taxon>
        <taxon>Arthropoda</taxon>
        <taxon>Chelicerata</taxon>
        <taxon>Arachnida</taxon>
        <taxon>Acari</taxon>
        <taxon>Parasitiformes</taxon>
        <taxon>Ixodida</taxon>
        <taxon>Ixodoidea</taxon>
        <taxon>Ixodidae</taxon>
        <taxon>Amblyomminae</taxon>
        <taxon>Amblyomma</taxon>
    </lineage>
</organism>
<dbReference type="Proteomes" id="UP001321473">
    <property type="component" value="Unassembled WGS sequence"/>
</dbReference>
<evidence type="ECO:0000256" key="1">
    <source>
        <dbReference type="SAM" id="MobiDB-lite"/>
    </source>
</evidence>
<name>A0AAQ4D9T2_AMBAM</name>
<evidence type="ECO:0000313" key="3">
    <source>
        <dbReference type="EMBL" id="KAK8759222.1"/>
    </source>
</evidence>
<keyword evidence="4" id="KW-1185">Reference proteome</keyword>
<dbReference type="InterPro" id="IPR003961">
    <property type="entry name" value="FN3_dom"/>
</dbReference>
<dbReference type="AlphaFoldDB" id="A0AAQ4D9T2"/>
<evidence type="ECO:0000259" key="2">
    <source>
        <dbReference type="PROSITE" id="PS50853"/>
    </source>
</evidence>
<evidence type="ECO:0000313" key="4">
    <source>
        <dbReference type="Proteomes" id="UP001321473"/>
    </source>
</evidence>
<dbReference type="PROSITE" id="PS50853">
    <property type="entry name" value="FN3"/>
    <property type="match status" value="1"/>
</dbReference>
<proteinExistence type="predicted"/>
<feature type="region of interest" description="Disordered" evidence="1">
    <location>
        <begin position="79"/>
        <end position="110"/>
    </location>
</feature>
<reference evidence="3 4" key="1">
    <citation type="journal article" date="2023" name="Arcadia Sci">
        <title>De novo assembly of a long-read Amblyomma americanum tick genome.</title>
        <authorList>
            <person name="Chou S."/>
            <person name="Poskanzer K.E."/>
            <person name="Rollins M."/>
            <person name="Thuy-Boun P.S."/>
        </authorList>
    </citation>
    <scope>NUCLEOTIDE SEQUENCE [LARGE SCALE GENOMIC DNA]</scope>
    <source>
        <strain evidence="3">F_SG_1</strain>
        <tissue evidence="3">Salivary glands</tissue>
    </source>
</reference>
<dbReference type="EMBL" id="JARKHS020033311">
    <property type="protein sequence ID" value="KAK8759222.1"/>
    <property type="molecule type" value="Genomic_DNA"/>
</dbReference>
<protein>
    <recommendedName>
        <fullName evidence="2">Fibronectin type-III domain-containing protein</fullName>
    </recommendedName>
</protein>
<feature type="domain" description="Fibronectin type-III" evidence="2">
    <location>
        <begin position="1"/>
        <end position="36"/>
    </location>
</feature>
<sequence>MTLHHLRPDTWYSLRVTAHTEAGPAVAEYTIRTLPASATLAENHTVGGGRCASSDALAESALVKRSSLDNVLSTLTSASGRQSSSYLASPARHSVVAPAATPTQGSIDDISGYAQFPETQVKSSNSRVVLKKTQEQPVANTRIKRPFSIQKLASNDGE</sequence>
<accession>A0AAQ4D9T2</accession>
<gene>
    <name evidence="3" type="ORF">V5799_003151</name>
</gene>
<comment type="caution">
    <text evidence="3">The sequence shown here is derived from an EMBL/GenBank/DDBJ whole genome shotgun (WGS) entry which is preliminary data.</text>
</comment>